<dbReference type="GO" id="GO:0005886">
    <property type="term" value="C:plasma membrane"/>
    <property type="evidence" value="ECO:0000318"/>
    <property type="project" value="GO_Central"/>
</dbReference>
<evidence type="ECO:0000256" key="1">
    <source>
        <dbReference type="ARBA" id="ARBA00007014"/>
    </source>
</evidence>
<protein>
    <submittedName>
        <fullName evidence="4">Lin-2</fullName>
    </submittedName>
</protein>
<sequence>MIMRRVEDATASLRLSHNLKDVAQRGVFCTVRDAFDKKSGKSCTVKTIERATYERTIGIGRRELDEQLELQLSLNHDFIQEILGVISDELEVHIIHEKLLASDICFEIASRTSNGFVYSEAVASHYFRQLLEALQYLHSNSIIHLDIRPHNILLVSEDNSAPLKLCGLDVATRLPSPDATTQSGRVGVVQFMSPEMASEEEYGTATDMWSAGVLLHLILSGRLPFDGPADETIESIKKCPDKITLEGSSWTGLSDSARDLVSSLLSPSSSRFSASQSLVHPWITKKDPRALRVHLQATVNRIRAYNERRKLKARILSSSSPPLWMDSPQDEPPTLPSSPSSPPPSSFLPLSSPLPTTDSTHIDSSLLITTHHQATQMILRSVDQISTICDSPPPGLHSSQENALNDPALSKLLLLYDKISSLDAHPAVNDVDGAAALKEVLSSLSSHSSPSEESSELLKLLQSPHLSATLHAHDIIIHEVLSSTPSDSSPPSHSNQNGHAGVQQIPIPLGAPRPFSYLNGTLPPSTSSPPPPSSDALAGPSTSHLLLSDDDDLVDAVSRVRLVQFQKDTEEPMGITLKVTEEGRCFVARIMHGGMIHRQATLHVGDEIREINGVSVNNKCVESLQRLLRDARGQVTFKIVPSYRSAPPACEIFVRAQFDYEPSQDDLIPDARMGVPFKTGDILQIISKDDHNWWQARFVTQFPSLGQQQYQGPVVAGLIPSPELQEWRTACLAMERAKDQCQLITHLVTFLLRCLHLNANVTDSHCMWFNKKKKYYTTKYLQKHSALFDQLDLVTYEEVMRLSQYRRKTLVLLGAHGVGRRHIKNTLIHRHPSRFAYPIPHTTRPARKDEVDGKHYFFVSNDHMLTDIQNNEYLEYGTHEESMYGTKLETIRNIHRSGKIAILDVEPQALKVLRTAEYSPFVIFIAAPNLQGMQDPDGSLQRLLRESEVLRQAFGHLFDYVILNNDIDETISQIESIAEKLHTSPQWLPVSWVY</sequence>
<evidence type="ECO:0000256" key="2">
    <source>
        <dbReference type="ARBA" id="ARBA00022443"/>
    </source>
</evidence>
<dbReference type="SUPFAM" id="SSF101288">
    <property type="entry name" value="L27 domain"/>
    <property type="match status" value="1"/>
</dbReference>
<dbReference type="OrthoDB" id="336747at2759"/>
<dbReference type="PROSITE" id="PS50002">
    <property type="entry name" value="SH3"/>
    <property type="match status" value="1"/>
</dbReference>
<dbReference type="PROSITE" id="PS50106">
    <property type="entry name" value="PDZ"/>
    <property type="match status" value="1"/>
</dbReference>
<dbReference type="Gene3D" id="3.30.200.20">
    <property type="entry name" value="Phosphorylase Kinase, domain 1"/>
    <property type="match status" value="1"/>
</dbReference>
<dbReference type="InterPro" id="IPR004172">
    <property type="entry name" value="L27_dom"/>
</dbReference>
<dbReference type="FunFam" id="3.40.50.300:FF:000146">
    <property type="entry name" value="MAGUK p55 subfamily member 6 isoform X1"/>
    <property type="match status" value="1"/>
</dbReference>
<dbReference type="SMART" id="SM00072">
    <property type="entry name" value="GuKc"/>
    <property type="match status" value="1"/>
</dbReference>
<dbReference type="Pfam" id="PF00595">
    <property type="entry name" value="PDZ"/>
    <property type="match status" value="1"/>
</dbReference>
<dbReference type="FunFam" id="2.30.42.10:FF:000016">
    <property type="entry name" value="peripheral plasma membrane protein CASK isoform X2"/>
    <property type="match status" value="1"/>
</dbReference>
<dbReference type="GO" id="GO:0008104">
    <property type="term" value="P:intracellular protein localization"/>
    <property type="evidence" value="ECO:0000318"/>
    <property type="project" value="GO_Central"/>
</dbReference>
<reference evidence="5" key="1">
    <citation type="journal article" date="2008" name="Nat. Genet.">
        <title>The Pristionchus pacificus genome provides a unique perspective on nematode lifestyle and parasitism.</title>
        <authorList>
            <person name="Dieterich C."/>
            <person name="Clifton S.W."/>
            <person name="Schuster L.N."/>
            <person name="Chinwalla A."/>
            <person name="Delehaunty K."/>
            <person name="Dinkelacker I."/>
            <person name="Fulton L."/>
            <person name="Fulton R."/>
            <person name="Godfrey J."/>
            <person name="Minx P."/>
            <person name="Mitreva M."/>
            <person name="Roeseler W."/>
            <person name="Tian H."/>
            <person name="Witte H."/>
            <person name="Yang S.P."/>
            <person name="Wilson R.K."/>
            <person name="Sommer R.J."/>
        </authorList>
    </citation>
    <scope>NUCLEOTIDE SEQUENCE [LARGE SCALE GENOMIC DNA]</scope>
    <source>
        <strain evidence="5">PS312</strain>
    </source>
</reference>
<proteinExistence type="inferred from homology"/>
<dbReference type="SMART" id="SM00228">
    <property type="entry name" value="PDZ"/>
    <property type="match status" value="1"/>
</dbReference>
<dbReference type="GO" id="GO:1903361">
    <property type="term" value="P:protein localization to basolateral plasma membrane"/>
    <property type="evidence" value="ECO:0007669"/>
    <property type="project" value="EnsemblMetazoa"/>
</dbReference>
<dbReference type="CDD" id="cd00071">
    <property type="entry name" value="GMPK"/>
    <property type="match status" value="1"/>
</dbReference>
<accession>A0A2A6BGM3</accession>
<dbReference type="InterPro" id="IPR008145">
    <property type="entry name" value="GK/Ca_channel_bsu"/>
</dbReference>
<dbReference type="InterPro" id="IPR008266">
    <property type="entry name" value="Tyr_kinase_AS"/>
</dbReference>
<feature type="compositionally biased region" description="Low complexity" evidence="3">
    <location>
        <begin position="482"/>
        <end position="494"/>
    </location>
</feature>
<keyword evidence="5" id="KW-1185">Reference proteome</keyword>
<dbReference type="InterPro" id="IPR001452">
    <property type="entry name" value="SH3_domain"/>
</dbReference>
<dbReference type="GO" id="GO:0018991">
    <property type="term" value="P:egg-laying behavior"/>
    <property type="evidence" value="ECO:0007669"/>
    <property type="project" value="EnsemblMetazoa"/>
</dbReference>
<dbReference type="Gene3D" id="3.40.50.300">
    <property type="entry name" value="P-loop containing nucleotide triphosphate hydrolases"/>
    <property type="match status" value="1"/>
</dbReference>
<dbReference type="Pfam" id="PF02828">
    <property type="entry name" value="L27"/>
    <property type="match status" value="1"/>
</dbReference>
<dbReference type="Pfam" id="PF00625">
    <property type="entry name" value="Guanylate_kin"/>
    <property type="match status" value="1"/>
</dbReference>
<name>A0A2A6BGM3_PRIPA</name>
<gene>
    <name evidence="4" type="primary">WBGene00089578</name>
</gene>
<dbReference type="InterPro" id="IPR036028">
    <property type="entry name" value="SH3-like_dom_sf"/>
</dbReference>
<dbReference type="SUPFAM" id="SSF52540">
    <property type="entry name" value="P-loop containing nucleoside triphosphate hydrolases"/>
    <property type="match status" value="1"/>
</dbReference>
<feature type="region of interest" description="Disordered" evidence="3">
    <location>
        <begin position="482"/>
        <end position="544"/>
    </location>
</feature>
<dbReference type="PROSITE" id="PS51022">
    <property type="entry name" value="L27"/>
    <property type="match status" value="1"/>
</dbReference>
<dbReference type="SMART" id="SM00569">
    <property type="entry name" value="L27"/>
    <property type="match status" value="1"/>
</dbReference>
<dbReference type="Gene3D" id="1.10.287.650">
    <property type="entry name" value="L27 domain"/>
    <property type="match status" value="1"/>
</dbReference>
<dbReference type="SUPFAM" id="SSF50156">
    <property type="entry name" value="PDZ domain-like"/>
    <property type="match status" value="1"/>
</dbReference>
<dbReference type="SUPFAM" id="SSF56112">
    <property type="entry name" value="Protein kinase-like (PK-like)"/>
    <property type="match status" value="1"/>
</dbReference>
<dbReference type="InterPro" id="IPR020590">
    <property type="entry name" value="Guanylate_kinase_CS"/>
</dbReference>
<dbReference type="PANTHER" id="PTHR23122">
    <property type="entry name" value="MEMBRANE-ASSOCIATED GUANYLATE KINASE MAGUK"/>
    <property type="match status" value="1"/>
</dbReference>
<dbReference type="PROSITE" id="PS50011">
    <property type="entry name" value="PROTEIN_KINASE_DOM"/>
    <property type="match status" value="1"/>
</dbReference>
<organism evidence="4 5">
    <name type="scientific">Pristionchus pacificus</name>
    <name type="common">Parasitic nematode worm</name>
    <dbReference type="NCBI Taxonomy" id="54126"/>
    <lineage>
        <taxon>Eukaryota</taxon>
        <taxon>Metazoa</taxon>
        <taxon>Ecdysozoa</taxon>
        <taxon>Nematoda</taxon>
        <taxon>Chromadorea</taxon>
        <taxon>Rhabditida</taxon>
        <taxon>Rhabditina</taxon>
        <taxon>Diplogasteromorpha</taxon>
        <taxon>Diplogasteroidea</taxon>
        <taxon>Neodiplogasteridae</taxon>
        <taxon>Pristionchus</taxon>
    </lineage>
</organism>
<dbReference type="PROSITE" id="PS50052">
    <property type="entry name" value="GUANYLATE_KINASE_2"/>
    <property type="match status" value="1"/>
</dbReference>
<dbReference type="Gene3D" id="2.30.42.10">
    <property type="match status" value="1"/>
</dbReference>
<dbReference type="Proteomes" id="UP000005239">
    <property type="component" value="Unassembled WGS sequence"/>
</dbReference>
<dbReference type="Gene3D" id="1.10.510.10">
    <property type="entry name" value="Transferase(Phosphotransferase) domain 1"/>
    <property type="match status" value="1"/>
</dbReference>
<dbReference type="InterPro" id="IPR000719">
    <property type="entry name" value="Prot_kinase_dom"/>
</dbReference>
<comment type="similarity">
    <text evidence="1">Belongs to the MAGUK family.</text>
</comment>
<dbReference type="SUPFAM" id="SSF50044">
    <property type="entry name" value="SH3-domain"/>
    <property type="match status" value="1"/>
</dbReference>
<dbReference type="InterPro" id="IPR050716">
    <property type="entry name" value="MAGUK"/>
</dbReference>
<dbReference type="PROSITE" id="PS00856">
    <property type="entry name" value="GUANYLATE_KINASE_1"/>
    <property type="match status" value="1"/>
</dbReference>
<dbReference type="GO" id="GO:0005159">
    <property type="term" value="F:insulin-like growth factor receptor binding"/>
    <property type="evidence" value="ECO:0007669"/>
    <property type="project" value="EnsemblMetazoa"/>
</dbReference>
<feature type="region of interest" description="Disordered" evidence="3">
    <location>
        <begin position="320"/>
        <end position="354"/>
    </location>
</feature>
<dbReference type="GO" id="GO:0009791">
    <property type="term" value="P:post-embryonic development"/>
    <property type="evidence" value="ECO:0007669"/>
    <property type="project" value="EnsemblMetazoa"/>
</dbReference>
<dbReference type="Pfam" id="PF00018">
    <property type="entry name" value="SH3_1"/>
    <property type="match status" value="1"/>
</dbReference>
<dbReference type="InterPro" id="IPR027417">
    <property type="entry name" value="P-loop_NTPase"/>
</dbReference>
<dbReference type="GO" id="GO:0005102">
    <property type="term" value="F:signaling receptor binding"/>
    <property type="evidence" value="ECO:0000318"/>
    <property type="project" value="GO_Central"/>
</dbReference>
<dbReference type="InterPro" id="IPR036034">
    <property type="entry name" value="PDZ_sf"/>
</dbReference>
<reference evidence="4" key="2">
    <citation type="submission" date="2022-06" db="UniProtKB">
        <authorList>
            <consortium name="EnsemblMetazoa"/>
        </authorList>
    </citation>
    <scope>IDENTIFICATION</scope>
    <source>
        <strain evidence="4">PS312</strain>
    </source>
</reference>
<dbReference type="GO" id="GO:0005524">
    <property type="term" value="F:ATP binding"/>
    <property type="evidence" value="ECO:0007669"/>
    <property type="project" value="InterPro"/>
</dbReference>
<dbReference type="GO" id="GO:0040026">
    <property type="term" value="P:positive regulation of vulval development"/>
    <property type="evidence" value="ECO:0007669"/>
    <property type="project" value="EnsemblMetazoa"/>
</dbReference>
<dbReference type="EnsemblMetazoa" id="PPA00024.1">
    <property type="protein sequence ID" value="PPA00024.1"/>
    <property type="gene ID" value="WBGene00089578"/>
</dbReference>
<evidence type="ECO:0000313" key="5">
    <source>
        <dbReference type="Proteomes" id="UP000005239"/>
    </source>
</evidence>
<dbReference type="AlphaFoldDB" id="A0A2A6BGM3"/>
<dbReference type="GO" id="GO:0097112">
    <property type="term" value="P:gamma-aminobutyric acid receptor clustering"/>
    <property type="evidence" value="ECO:0007669"/>
    <property type="project" value="EnsemblMetazoa"/>
</dbReference>
<evidence type="ECO:0000313" key="4">
    <source>
        <dbReference type="EnsemblMetazoa" id="PPA00024.1"/>
    </source>
</evidence>
<dbReference type="Gene3D" id="2.30.30.40">
    <property type="entry name" value="SH3 Domains"/>
    <property type="match status" value="1"/>
</dbReference>
<dbReference type="GO" id="GO:0004672">
    <property type="term" value="F:protein kinase activity"/>
    <property type="evidence" value="ECO:0007669"/>
    <property type="project" value="InterPro"/>
</dbReference>
<dbReference type="SMART" id="SM00326">
    <property type="entry name" value="SH3"/>
    <property type="match status" value="1"/>
</dbReference>
<dbReference type="GO" id="GO:0046928">
    <property type="term" value="P:regulation of neurotransmitter secretion"/>
    <property type="evidence" value="ECO:0000318"/>
    <property type="project" value="GO_Central"/>
</dbReference>
<dbReference type="InterPro" id="IPR001478">
    <property type="entry name" value="PDZ"/>
</dbReference>
<evidence type="ECO:0000256" key="3">
    <source>
        <dbReference type="SAM" id="MobiDB-lite"/>
    </source>
</evidence>
<dbReference type="InterPro" id="IPR036892">
    <property type="entry name" value="L27_dom_sf"/>
</dbReference>
<accession>A0A8R1Y6C3</accession>
<dbReference type="InterPro" id="IPR008144">
    <property type="entry name" value="Guanylate_kin-like_dom"/>
</dbReference>
<dbReference type="GO" id="GO:0005911">
    <property type="term" value="C:cell-cell junction"/>
    <property type="evidence" value="ECO:0000318"/>
    <property type="project" value="GO_Central"/>
</dbReference>
<dbReference type="InterPro" id="IPR014775">
    <property type="entry name" value="L27_C"/>
</dbReference>
<dbReference type="InterPro" id="IPR011009">
    <property type="entry name" value="Kinase-like_dom_sf"/>
</dbReference>
<keyword evidence="2" id="KW-0728">SH3 domain</keyword>
<dbReference type="Pfam" id="PF00069">
    <property type="entry name" value="Pkinase"/>
    <property type="match status" value="1"/>
</dbReference>
<dbReference type="PROSITE" id="PS00109">
    <property type="entry name" value="PROTEIN_KINASE_TYR"/>
    <property type="match status" value="1"/>
</dbReference>
<feature type="compositionally biased region" description="Pro residues" evidence="3">
    <location>
        <begin position="330"/>
        <end position="346"/>
    </location>
</feature>
<dbReference type="CDD" id="cd10831">
    <property type="entry name" value="PDZ_CASK-like"/>
    <property type="match status" value="1"/>
</dbReference>